<sequence>MRHPMKGAAPEMKVAPEPAAPQTAAPEAGKHRDIIDGARRVFFDKGFDGASMDEIARASQVSKATIYVYFSSKEELFQALVETDRRKSAERLFEFDPDDKDVESLLKRIGMTFMTMMVQPDHIRLIRMVIGAAEKFPAVGRTFFETGPCHGGRRLAELLGRQTELGHLKVDDREMAAFQFFNLCQGNLVKGLMFGTGQQPSPDEIAKTVDGAVRVFLAAYGISRN</sequence>
<organism evidence="5 6">
    <name type="scientific">Xanthobacter oligotrophicus</name>
    <dbReference type="NCBI Taxonomy" id="2607286"/>
    <lineage>
        <taxon>Bacteria</taxon>
        <taxon>Pseudomonadati</taxon>
        <taxon>Pseudomonadota</taxon>
        <taxon>Alphaproteobacteria</taxon>
        <taxon>Hyphomicrobiales</taxon>
        <taxon>Xanthobacteraceae</taxon>
        <taxon>Xanthobacter</taxon>
    </lineage>
</organism>
<dbReference type="SUPFAM" id="SSF46689">
    <property type="entry name" value="Homeodomain-like"/>
    <property type="match status" value="1"/>
</dbReference>
<evidence type="ECO:0000313" key="6">
    <source>
        <dbReference type="Proteomes" id="UP001604002"/>
    </source>
</evidence>
<dbReference type="Gene3D" id="1.10.10.60">
    <property type="entry name" value="Homeodomain-like"/>
    <property type="match status" value="1"/>
</dbReference>
<evidence type="ECO:0000313" key="5">
    <source>
        <dbReference type="EMBL" id="MFG1372668.1"/>
    </source>
</evidence>
<feature type="region of interest" description="Disordered" evidence="3">
    <location>
        <begin position="1"/>
        <end position="30"/>
    </location>
</feature>
<feature type="domain" description="HTH tetR-type" evidence="4">
    <location>
        <begin position="28"/>
        <end position="88"/>
    </location>
</feature>
<evidence type="ECO:0000256" key="3">
    <source>
        <dbReference type="SAM" id="MobiDB-lite"/>
    </source>
</evidence>
<keyword evidence="6" id="KW-1185">Reference proteome</keyword>
<dbReference type="InterPro" id="IPR023772">
    <property type="entry name" value="DNA-bd_HTH_TetR-type_CS"/>
</dbReference>
<comment type="caution">
    <text evidence="5">The sequence shown here is derived from an EMBL/GenBank/DDBJ whole genome shotgun (WGS) entry which is preliminary data.</text>
</comment>
<dbReference type="SUPFAM" id="SSF48498">
    <property type="entry name" value="Tetracyclin repressor-like, C-terminal domain"/>
    <property type="match status" value="1"/>
</dbReference>
<proteinExistence type="predicted"/>
<dbReference type="PROSITE" id="PS50977">
    <property type="entry name" value="HTH_TETR_2"/>
    <property type="match status" value="1"/>
</dbReference>
<dbReference type="RefSeq" id="WP_393992527.1">
    <property type="nucleotide sequence ID" value="NZ_JBAFVH010000005.1"/>
</dbReference>
<protein>
    <submittedName>
        <fullName evidence="5">TetR/AcrR family transcriptional regulator</fullName>
    </submittedName>
</protein>
<dbReference type="PANTHER" id="PTHR30055">
    <property type="entry name" value="HTH-TYPE TRANSCRIPTIONAL REGULATOR RUTR"/>
    <property type="match status" value="1"/>
</dbReference>
<dbReference type="InterPro" id="IPR036271">
    <property type="entry name" value="Tet_transcr_reg_TetR-rel_C_sf"/>
</dbReference>
<dbReference type="EMBL" id="JBAFVH010000005">
    <property type="protein sequence ID" value="MFG1372668.1"/>
    <property type="molecule type" value="Genomic_DNA"/>
</dbReference>
<accession>A0ABW6ZVM4</accession>
<feature type="compositionally biased region" description="Low complexity" evidence="3">
    <location>
        <begin position="15"/>
        <end position="27"/>
    </location>
</feature>
<dbReference type="Pfam" id="PF14246">
    <property type="entry name" value="TetR_C_7"/>
    <property type="match status" value="1"/>
</dbReference>
<evidence type="ECO:0000256" key="1">
    <source>
        <dbReference type="ARBA" id="ARBA00023125"/>
    </source>
</evidence>
<feature type="DNA-binding region" description="H-T-H motif" evidence="2">
    <location>
        <begin position="51"/>
        <end position="70"/>
    </location>
</feature>
<dbReference type="PANTHER" id="PTHR30055:SF146">
    <property type="entry name" value="HTH-TYPE TRANSCRIPTIONAL DUAL REGULATOR CECR"/>
    <property type="match status" value="1"/>
</dbReference>
<dbReference type="Gene3D" id="1.10.357.10">
    <property type="entry name" value="Tetracycline Repressor, domain 2"/>
    <property type="match status" value="1"/>
</dbReference>
<evidence type="ECO:0000259" key="4">
    <source>
        <dbReference type="PROSITE" id="PS50977"/>
    </source>
</evidence>
<name>A0ABW6ZVM4_9HYPH</name>
<keyword evidence="1 2" id="KW-0238">DNA-binding</keyword>
<dbReference type="InterPro" id="IPR001647">
    <property type="entry name" value="HTH_TetR"/>
</dbReference>
<dbReference type="PRINTS" id="PR00455">
    <property type="entry name" value="HTHTETR"/>
</dbReference>
<evidence type="ECO:0000256" key="2">
    <source>
        <dbReference type="PROSITE-ProRule" id="PRU00335"/>
    </source>
</evidence>
<dbReference type="InterPro" id="IPR039536">
    <property type="entry name" value="TetR_C_Proteobacteria"/>
</dbReference>
<dbReference type="Pfam" id="PF00440">
    <property type="entry name" value="TetR_N"/>
    <property type="match status" value="1"/>
</dbReference>
<gene>
    <name evidence="5" type="ORF">V5F32_10875</name>
</gene>
<dbReference type="PROSITE" id="PS01081">
    <property type="entry name" value="HTH_TETR_1"/>
    <property type="match status" value="1"/>
</dbReference>
<dbReference type="InterPro" id="IPR050109">
    <property type="entry name" value="HTH-type_TetR-like_transc_reg"/>
</dbReference>
<dbReference type="Proteomes" id="UP001604002">
    <property type="component" value="Unassembled WGS sequence"/>
</dbReference>
<reference evidence="5 6" key="1">
    <citation type="submission" date="2024-02" db="EMBL/GenBank/DDBJ databases">
        <title>Expansion and revision of Xanthobacter and proposal of Roseixanthobacter gen. nov.</title>
        <authorList>
            <person name="Soltysiak M.P.M."/>
            <person name="Jalihal A."/>
            <person name="Ory A."/>
            <person name="Chrisophersen C."/>
            <person name="Lee A.D."/>
            <person name="Boulton J."/>
            <person name="Springer M."/>
        </authorList>
    </citation>
    <scope>NUCLEOTIDE SEQUENCE [LARGE SCALE GENOMIC DNA]</scope>
    <source>
        <strain evidence="5 6">23A</strain>
    </source>
</reference>
<dbReference type="InterPro" id="IPR009057">
    <property type="entry name" value="Homeodomain-like_sf"/>
</dbReference>